<accession>A0AAD9GRA2</accession>
<reference evidence="1" key="1">
    <citation type="submission" date="2023-08" db="EMBL/GenBank/DDBJ databases">
        <title>Reference Genome Resource for the Citrus Pathogen Phytophthora citrophthora.</title>
        <authorList>
            <person name="Moller H."/>
            <person name="Coetzee B."/>
            <person name="Rose L.J."/>
            <person name="Van Niekerk J.M."/>
        </authorList>
    </citation>
    <scope>NUCLEOTIDE SEQUENCE</scope>
    <source>
        <strain evidence="1">STE-U-9442</strain>
    </source>
</reference>
<proteinExistence type="predicted"/>
<name>A0AAD9GRA2_9STRA</name>
<comment type="caution">
    <text evidence="1">The sequence shown here is derived from an EMBL/GenBank/DDBJ whole genome shotgun (WGS) entry which is preliminary data.</text>
</comment>
<organism evidence="1 2">
    <name type="scientific">Phytophthora citrophthora</name>
    <dbReference type="NCBI Taxonomy" id="4793"/>
    <lineage>
        <taxon>Eukaryota</taxon>
        <taxon>Sar</taxon>
        <taxon>Stramenopiles</taxon>
        <taxon>Oomycota</taxon>
        <taxon>Peronosporomycetes</taxon>
        <taxon>Peronosporales</taxon>
        <taxon>Peronosporaceae</taxon>
        <taxon>Phytophthora</taxon>
    </lineage>
</organism>
<sequence>MTRNLDHGIKAAPLNTLLTWLKDVGIAQENFHFVFVVPSYLAGSFKMQTIRNTAACEVVTQTSGVSTVDQYVGALDVVVGNRSRR</sequence>
<evidence type="ECO:0000313" key="1">
    <source>
        <dbReference type="EMBL" id="KAK1943125.1"/>
    </source>
</evidence>
<keyword evidence="2" id="KW-1185">Reference proteome</keyword>
<gene>
    <name evidence="1" type="ORF">P3T76_005762</name>
</gene>
<protein>
    <submittedName>
        <fullName evidence="1">Uncharacterized protein</fullName>
    </submittedName>
</protein>
<dbReference type="AlphaFoldDB" id="A0AAD9GRA2"/>
<dbReference type="Proteomes" id="UP001259832">
    <property type="component" value="Unassembled WGS sequence"/>
</dbReference>
<dbReference type="EMBL" id="JASMQC010000008">
    <property type="protein sequence ID" value="KAK1943125.1"/>
    <property type="molecule type" value="Genomic_DNA"/>
</dbReference>
<evidence type="ECO:0000313" key="2">
    <source>
        <dbReference type="Proteomes" id="UP001259832"/>
    </source>
</evidence>